<keyword evidence="1" id="KW-0732">Signal</keyword>
<dbReference type="AlphaFoldDB" id="A0A8J7PAT7"/>
<organism evidence="2 3">
    <name type="scientific">Candidatus Obscuribacter phosphatis</name>
    <dbReference type="NCBI Taxonomy" id="1906157"/>
    <lineage>
        <taxon>Bacteria</taxon>
        <taxon>Bacillati</taxon>
        <taxon>Candidatus Melainabacteria</taxon>
        <taxon>Candidatus Obscuribacterales</taxon>
        <taxon>Candidatus Obscuribacteraceae</taxon>
        <taxon>Candidatus Obscuribacter</taxon>
    </lineage>
</organism>
<dbReference type="EMBL" id="JAFLCK010000015">
    <property type="protein sequence ID" value="MBN8660997.1"/>
    <property type="molecule type" value="Genomic_DNA"/>
</dbReference>
<evidence type="ECO:0000313" key="2">
    <source>
        <dbReference type="EMBL" id="MBN8660997.1"/>
    </source>
</evidence>
<reference evidence="2" key="1">
    <citation type="submission" date="2021-02" db="EMBL/GenBank/DDBJ databases">
        <title>Genome-Resolved Metagenomics of a Microbial Community Performing Photosynthetic Biological Nutrient Removal.</title>
        <authorList>
            <person name="Mcdaniel E.A."/>
        </authorList>
    </citation>
    <scope>NUCLEOTIDE SEQUENCE</scope>
    <source>
        <strain evidence="2">UWPOB_OBS1</strain>
    </source>
</reference>
<accession>A0A8J7PAT7</accession>
<feature type="signal peptide" evidence="1">
    <location>
        <begin position="1"/>
        <end position="34"/>
    </location>
</feature>
<proteinExistence type="predicted"/>
<sequence>MFDKAVHVKCIVYFSTVLVLTASVSLLVSASASAQNSASDEPPAQPQLKPAIKNGSGTVYSPSHLRKDLGTCKKLASLRWFDRVALAQPEVVASITSYSSSATILAQHPHIDKIAEADPYLCRRLTKWRSAGRALARNSRAYKVIARDPEGIYRAIKNDRSYAKLLSKNPYFNQMVVENPELGKVLSRYL</sequence>
<protein>
    <submittedName>
        <fullName evidence="2">Uncharacterized protein</fullName>
    </submittedName>
</protein>
<evidence type="ECO:0000256" key="1">
    <source>
        <dbReference type="SAM" id="SignalP"/>
    </source>
</evidence>
<gene>
    <name evidence="2" type="ORF">J0M35_11565</name>
</gene>
<comment type="caution">
    <text evidence="2">The sequence shown here is derived from an EMBL/GenBank/DDBJ whole genome shotgun (WGS) entry which is preliminary data.</text>
</comment>
<name>A0A8J7PAT7_9BACT</name>
<evidence type="ECO:0000313" key="3">
    <source>
        <dbReference type="Proteomes" id="UP000664277"/>
    </source>
</evidence>
<feature type="chain" id="PRO_5035229920" evidence="1">
    <location>
        <begin position="35"/>
        <end position="190"/>
    </location>
</feature>
<dbReference type="Proteomes" id="UP000664277">
    <property type="component" value="Unassembled WGS sequence"/>
</dbReference>